<dbReference type="GO" id="GO:0003980">
    <property type="term" value="F:UDP-glucose:glycoprotein glucosyltransferase activity"/>
    <property type="evidence" value="ECO:0007669"/>
    <property type="project" value="InterPro"/>
</dbReference>
<organism evidence="3 4">
    <name type="scientific">Scyliorhinus torazame</name>
    <name type="common">Cloudy catshark</name>
    <name type="synonym">Catulus torazame</name>
    <dbReference type="NCBI Taxonomy" id="75743"/>
    <lineage>
        <taxon>Eukaryota</taxon>
        <taxon>Metazoa</taxon>
        <taxon>Chordata</taxon>
        <taxon>Craniata</taxon>
        <taxon>Vertebrata</taxon>
        <taxon>Chondrichthyes</taxon>
        <taxon>Elasmobranchii</taxon>
        <taxon>Galeomorphii</taxon>
        <taxon>Galeoidea</taxon>
        <taxon>Carcharhiniformes</taxon>
        <taxon>Scyliorhinidae</taxon>
        <taxon>Scyliorhinus</taxon>
    </lineage>
</organism>
<dbReference type="GO" id="GO:0005783">
    <property type="term" value="C:endoplasmic reticulum"/>
    <property type="evidence" value="ECO:0007669"/>
    <property type="project" value="TreeGrafter"/>
</dbReference>
<keyword evidence="4" id="KW-1185">Reference proteome</keyword>
<feature type="domain" description="UGGT thioredoxin-like" evidence="1">
    <location>
        <begin position="1"/>
        <end position="83"/>
    </location>
</feature>
<dbReference type="GO" id="GO:0051082">
    <property type="term" value="F:unfolded protein binding"/>
    <property type="evidence" value="ECO:0007669"/>
    <property type="project" value="TreeGrafter"/>
</dbReference>
<reference evidence="3 4" key="1">
    <citation type="journal article" date="2018" name="Nat. Ecol. Evol.">
        <title>Shark genomes provide insights into elasmobranch evolution and the origin of vertebrates.</title>
        <authorList>
            <person name="Hara Y"/>
            <person name="Yamaguchi K"/>
            <person name="Onimaru K"/>
            <person name="Kadota M"/>
            <person name="Koyanagi M"/>
            <person name="Keeley SD"/>
            <person name="Tatsumi K"/>
            <person name="Tanaka K"/>
            <person name="Motone F"/>
            <person name="Kageyama Y"/>
            <person name="Nozu R"/>
            <person name="Adachi N"/>
            <person name="Nishimura O"/>
            <person name="Nakagawa R"/>
            <person name="Tanegashima C"/>
            <person name="Kiyatake I"/>
            <person name="Matsumoto R"/>
            <person name="Murakumo K"/>
            <person name="Nishida K"/>
            <person name="Terakita A"/>
            <person name="Kuratani S"/>
            <person name="Sato K"/>
            <person name="Hyodo S Kuraku.S."/>
        </authorList>
    </citation>
    <scope>NUCLEOTIDE SEQUENCE [LARGE SCALE GENOMIC DNA]</scope>
</reference>
<name>A0A401PYI1_SCYTO</name>
<proteinExistence type="predicted"/>
<dbReference type="GO" id="GO:0036503">
    <property type="term" value="P:ERAD pathway"/>
    <property type="evidence" value="ECO:0007669"/>
    <property type="project" value="TreeGrafter"/>
</dbReference>
<dbReference type="PANTHER" id="PTHR11226:SF1">
    <property type="entry name" value="UDP-GLUCOSE:GLYCOPROTEIN GLUCOSYLTRANSFERASE 2"/>
    <property type="match status" value="1"/>
</dbReference>
<dbReference type="GO" id="GO:0018279">
    <property type="term" value="P:protein N-linked glycosylation via asparagine"/>
    <property type="evidence" value="ECO:0007669"/>
    <property type="project" value="TreeGrafter"/>
</dbReference>
<dbReference type="PANTHER" id="PTHR11226">
    <property type="entry name" value="UDP-GLUCOSE GLYCOPROTEIN:GLUCOSYLTRANSFERASE"/>
    <property type="match status" value="1"/>
</dbReference>
<comment type="caution">
    <text evidence="3">The sequence shown here is derived from an EMBL/GenBank/DDBJ whole genome shotgun (WGS) entry which is preliminary data.</text>
</comment>
<evidence type="ECO:0000259" key="2">
    <source>
        <dbReference type="Pfam" id="PF18402"/>
    </source>
</evidence>
<feature type="non-terminal residue" evidence="3">
    <location>
        <position position="1"/>
    </location>
</feature>
<dbReference type="InterPro" id="IPR040692">
    <property type="entry name" value="UGGT_TRXL_3"/>
</dbReference>
<dbReference type="EMBL" id="BFAA01011731">
    <property type="protein sequence ID" value="GCB78195.1"/>
    <property type="molecule type" value="Genomic_DNA"/>
</dbReference>
<dbReference type="InterPro" id="IPR009448">
    <property type="entry name" value="UDP-g_GGtrans"/>
</dbReference>
<dbReference type="InterPro" id="IPR040694">
    <property type="entry name" value="UGGT_TRXL_2"/>
</dbReference>
<gene>
    <name evidence="3" type="ORF">scyTo_0017714</name>
</gene>
<dbReference type="Pfam" id="PF18402">
    <property type="entry name" value="Thioredoxin_14"/>
    <property type="match status" value="1"/>
</dbReference>
<evidence type="ECO:0000259" key="1">
    <source>
        <dbReference type="Pfam" id="PF18401"/>
    </source>
</evidence>
<dbReference type="Proteomes" id="UP000288216">
    <property type="component" value="Unassembled WGS sequence"/>
</dbReference>
<dbReference type="STRING" id="75743.A0A401PYI1"/>
<evidence type="ECO:0000313" key="3">
    <source>
        <dbReference type="EMBL" id="GCB78195.1"/>
    </source>
</evidence>
<dbReference type="OrthoDB" id="9339793at2759"/>
<evidence type="ECO:0000313" key="4">
    <source>
        <dbReference type="Proteomes" id="UP000288216"/>
    </source>
</evidence>
<accession>A0A401PYI1</accession>
<sequence length="195" mass="22904">SLTRVTVNQEMRNEIEANQKYFAETLGLQPGDSALFINGLHIDLDIQNPFSILDILKQEGRIMDGLYNLGIKNKDLSKLLNVNVYPVEENPALDIRHSAIIWMNDLERDQKYRSWPSSYQELLRPTFPGVIRQIRRNIFNLVLFIDPAQEDAVELVKLAELFYHHNIPLRYWLRNGIFSFYDDPLMLLNVIYLKR</sequence>
<dbReference type="Pfam" id="PF18401">
    <property type="entry name" value="Thioredoxin_13"/>
    <property type="match status" value="1"/>
</dbReference>
<feature type="domain" description="UGGT thioredoxin-like" evidence="2">
    <location>
        <begin position="94"/>
        <end position="171"/>
    </location>
</feature>
<dbReference type="AlphaFoldDB" id="A0A401PYI1"/>
<protein>
    <submittedName>
        <fullName evidence="3">Uncharacterized protein</fullName>
    </submittedName>
</protein>